<dbReference type="Proteomes" id="UP001387293">
    <property type="component" value="Unassembled WGS sequence"/>
</dbReference>
<accession>A0ABU8KY54</accession>
<dbReference type="Pfam" id="PF08379">
    <property type="entry name" value="Bact_transglu_N"/>
    <property type="match status" value="1"/>
</dbReference>
<reference evidence="2 3" key="1">
    <citation type="submission" date="2022-12" db="EMBL/GenBank/DDBJ databases">
        <authorList>
            <person name="Muema E."/>
        </authorList>
    </citation>
    <scope>NUCLEOTIDE SEQUENCE [LARGE SCALE GENOMIC DNA]</scope>
    <source>
        <strain evidence="3">1326</strain>
    </source>
</reference>
<dbReference type="Gene3D" id="3.10.620.30">
    <property type="match status" value="1"/>
</dbReference>
<proteinExistence type="predicted"/>
<gene>
    <name evidence="2" type="ORF">O7A60_13985</name>
</gene>
<sequence>MRLKITHRTEYRYDAPVQYLLQRLRLLPMSGPTQTVLSWALKVEGAREEVRFTDHYGNDSRLLSVEGDHDFITVEALGEVVTRDTSGVSGPHQGFAPLWLFAQETALTTIGGGIRDLAEALGKGTDLDRLHRLMAAIGERVAYTPGTTNATTPAEEALMLKTGVCQDHSHIFAAAARAMGFPARYVSGYLMMDAAVEQAASHAWAEAHVTGLGWVAFDPANGISPDERYVKVATGRDYRDASPVSGIRLGQAEELLAVTVTVEQ</sequence>
<name>A0ABU8KY54_9HYPH</name>
<evidence type="ECO:0000313" key="2">
    <source>
        <dbReference type="EMBL" id="MEI9409878.1"/>
    </source>
</evidence>
<dbReference type="PANTHER" id="PTHR33490">
    <property type="entry name" value="BLR5614 PROTEIN-RELATED"/>
    <property type="match status" value="1"/>
</dbReference>
<dbReference type="InterPro" id="IPR002931">
    <property type="entry name" value="Transglutaminase-like"/>
</dbReference>
<organism evidence="2 3">
    <name type="scientific">Mesorhizobium salmacidum</name>
    <dbReference type="NCBI Taxonomy" id="3015171"/>
    <lineage>
        <taxon>Bacteria</taxon>
        <taxon>Pseudomonadati</taxon>
        <taxon>Pseudomonadota</taxon>
        <taxon>Alphaproteobacteria</taxon>
        <taxon>Hyphomicrobiales</taxon>
        <taxon>Phyllobacteriaceae</taxon>
        <taxon>Mesorhizobium</taxon>
    </lineage>
</organism>
<dbReference type="EMBL" id="JAPYKS010000009">
    <property type="protein sequence ID" value="MEI9409878.1"/>
    <property type="molecule type" value="Genomic_DNA"/>
</dbReference>
<dbReference type="InterPro" id="IPR038765">
    <property type="entry name" value="Papain-like_cys_pep_sf"/>
</dbReference>
<keyword evidence="3" id="KW-1185">Reference proteome</keyword>
<feature type="domain" description="Transglutaminase-like" evidence="1">
    <location>
        <begin position="157"/>
        <end position="221"/>
    </location>
</feature>
<protein>
    <submittedName>
        <fullName evidence="2">Transglutaminase family protein</fullName>
    </submittedName>
</protein>
<dbReference type="InterPro" id="IPR013589">
    <property type="entry name" value="Bac_transglu_N"/>
</dbReference>
<dbReference type="PANTHER" id="PTHR33490:SF6">
    <property type="entry name" value="SLL1049 PROTEIN"/>
    <property type="match status" value="1"/>
</dbReference>
<dbReference type="SUPFAM" id="SSF54001">
    <property type="entry name" value="Cysteine proteinases"/>
    <property type="match status" value="1"/>
</dbReference>
<evidence type="ECO:0000259" key="1">
    <source>
        <dbReference type="SMART" id="SM00460"/>
    </source>
</evidence>
<dbReference type="RefSeq" id="WP_337106810.1">
    <property type="nucleotide sequence ID" value="NZ_JAPYKS010000009.1"/>
</dbReference>
<comment type="caution">
    <text evidence="2">The sequence shown here is derived from an EMBL/GenBank/DDBJ whole genome shotgun (WGS) entry which is preliminary data.</text>
</comment>
<evidence type="ECO:0000313" key="3">
    <source>
        <dbReference type="Proteomes" id="UP001387293"/>
    </source>
</evidence>
<dbReference type="SMART" id="SM00460">
    <property type="entry name" value="TGc"/>
    <property type="match status" value="1"/>
</dbReference>
<dbReference type="Pfam" id="PF01841">
    <property type="entry name" value="Transglut_core"/>
    <property type="match status" value="1"/>
</dbReference>